<accession>A0A314KIW6</accession>
<feature type="compositionally biased region" description="Low complexity" evidence="1">
    <location>
        <begin position="41"/>
        <end position="51"/>
    </location>
</feature>
<feature type="region of interest" description="Disordered" evidence="1">
    <location>
        <begin position="1"/>
        <end position="71"/>
    </location>
</feature>
<evidence type="ECO:0000313" key="2">
    <source>
        <dbReference type="EMBL" id="OIT29267.1"/>
    </source>
</evidence>
<feature type="compositionally biased region" description="Basic and acidic residues" evidence="1">
    <location>
        <begin position="258"/>
        <end position="267"/>
    </location>
</feature>
<feature type="region of interest" description="Disordered" evidence="1">
    <location>
        <begin position="245"/>
        <end position="268"/>
    </location>
</feature>
<keyword evidence="3" id="KW-1185">Reference proteome</keyword>
<evidence type="ECO:0000313" key="3">
    <source>
        <dbReference type="Proteomes" id="UP000187609"/>
    </source>
</evidence>
<feature type="compositionally biased region" description="Basic and acidic residues" evidence="1">
    <location>
        <begin position="301"/>
        <end position="310"/>
    </location>
</feature>
<gene>
    <name evidence="2" type="ORF">A4A49_17178</name>
</gene>
<feature type="compositionally biased region" description="Polar residues" evidence="1">
    <location>
        <begin position="15"/>
        <end position="27"/>
    </location>
</feature>
<proteinExistence type="predicted"/>
<feature type="region of interest" description="Disordered" evidence="1">
    <location>
        <begin position="295"/>
        <end position="320"/>
    </location>
</feature>
<evidence type="ECO:0000256" key="1">
    <source>
        <dbReference type="SAM" id="MobiDB-lite"/>
    </source>
</evidence>
<dbReference type="Proteomes" id="UP000187609">
    <property type="component" value="Unassembled WGS sequence"/>
</dbReference>
<dbReference type="Gramene" id="OIT29267">
    <property type="protein sequence ID" value="OIT29267"/>
    <property type="gene ID" value="A4A49_17178"/>
</dbReference>
<dbReference type="EMBL" id="MJEQ01001827">
    <property type="protein sequence ID" value="OIT29267.1"/>
    <property type="molecule type" value="Genomic_DNA"/>
</dbReference>
<feature type="region of interest" description="Disordered" evidence="1">
    <location>
        <begin position="204"/>
        <end position="226"/>
    </location>
</feature>
<comment type="caution">
    <text evidence="2">The sequence shown here is derived from an EMBL/GenBank/DDBJ whole genome shotgun (WGS) entry which is preliminary data.</text>
</comment>
<name>A0A314KIW6_NICAT</name>
<dbReference type="AlphaFoldDB" id="A0A314KIW6"/>
<protein>
    <submittedName>
        <fullName evidence="2">Uncharacterized protein</fullName>
    </submittedName>
</protein>
<reference evidence="2" key="1">
    <citation type="submission" date="2016-11" db="EMBL/GenBank/DDBJ databases">
        <title>The genome of Nicotiana attenuata.</title>
        <authorList>
            <person name="Xu S."/>
            <person name="Brockmoeller T."/>
            <person name="Gaquerel E."/>
            <person name="Navarro A."/>
            <person name="Kuhl H."/>
            <person name="Gase K."/>
            <person name="Ling Z."/>
            <person name="Zhou W."/>
            <person name="Kreitzer C."/>
            <person name="Stanke M."/>
            <person name="Tang H."/>
            <person name="Lyons E."/>
            <person name="Pandey P."/>
            <person name="Pandey S.P."/>
            <person name="Timmermann B."/>
            <person name="Baldwin I.T."/>
        </authorList>
    </citation>
    <scope>NUCLEOTIDE SEQUENCE [LARGE SCALE GENOMIC DNA]</scope>
    <source>
        <strain evidence="2">UT</strain>
    </source>
</reference>
<sequence length="320" mass="34421">MSRNYPVFLNKRTSDGGSSTGWGQSNLWKGGKEDAVGNQDSWSSKSNWNSGSGFGGNDQQSDSYGDRNEKENRTVGSTIAIKWRVHPELYVEKENANQAASGKSQVNANVQPLMILSSGKIVGNPVVNAKEQWKEVRDNRVSNGVNSEQNKTGKEIVPIQQSGDQQGGEANKQVQVANKFAVLEVVDEEDEPNNQLALVEAVNTPTNPVNGNQGENQQQPKATTPNTGTLNLAAPAFNLNLSGIGSSNVRVNSSPKSKSKEVPKTKESTAQWVERTFNANTGGGIVGINTSCQDIPSQDTMVDKELDKAPETQPDGTTSY</sequence>
<organism evidence="2 3">
    <name type="scientific">Nicotiana attenuata</name>
    <name type="common">Coyote tobacco</name>
    <dbReference type="NCBI Taxonomy" id="49451"/>
    <lineage>
        <taxon>Eukaryota</taxon>
        <taxon>Viridiplantae</taxon>
        <taxon>Streptophyta</taxon>
        <taxon>Embryophyta</taxon>
        <taxon>Tracheophyta</taxon>
        <taxon>Spermatophyta</taxon>
        <taxon>Magnoliopsida</taxon>
        <taxon>eudicotyledons</taxon>
        <taxon>Gunneridae</taxon>
        <taxon>Pentapetalae</taxon>
        <taxon>asterids</taxon>
        <taxon>lamiids</taxon>
        <taxon>Solanales</taxon>
        <taxon>Solanaceae</taxon>
        <taxon>Nicotianoideae</taxon>
        <taxon>Nicotianeae</taxon>
        <taxon>Nicotiana</taxon>
    </lineage>
</organism>